<dbReference type="InterPro" id="IPR051010">
    <property type="entry name" value="BCAA_transport"/>
</dbReference>
<proteinExistence type="inferred from homology"/>
<evidence type="ECO:0000313" key="8">
    <source>
        <dbReference type="Proteomes" id="UP000321685"/>
    </source>
</evidence>
<name>A0A511DMY6_9PSEU</name>
<gene>
    <name evidence="7" type="primary">livK-1</name>
    <name evidence="7" type="ORF">PSU4_51250</name>
</gene>
<dbReference type="AlphaFoldDB" id="A0A511DMY6"/>
<dbReference type="InterPro" id="IPR000709">
    <property type="entry name" value="Leu_Ile_Val-bd"/>
</dbReference>
<comment type="caution">
    <text evidence="7">The sequence shown here is derived from an EMBL/GenBank/DDBJ whole genome shotgun (WGS) entry which is preliminary data.</text>
</comment>
<dbReference type="EMBL" id="BJVJ01000077">
    <property type="protein sequence ID" value="GEL26171.1"/>
    <property type="molecule type" value="Genomic_DNA"/>
</dbReference>
<dbReference type="SUPFAM" id="SSF53822">
    <property type="entry name" value="Periplasmic binding protein-like I"/>
    <property type="match status" value="1"/>
</dbReference>
<evidence type="ECO:0000256" key="5">
    <source>
        <dbReference type="SAM" id="SignalP"/>
    </source>
</evidence>
<keyword evidence="2" id="KW-0813">Transport</keyword>
<protein>
    <submittedName>
        <fullName evidence="7">Branched-chain amino acid ABC transporter substrate-binding protein</fullName>
    </submittedName>
</protein>
<dbReference type="PROSITE" id="PS51257">
    <property type="entry name" value="PROKAR_LIPOPROTEIN"/>
    <property type="match status" value="1"/>
</dbReference>
<feature type="chain" id="PRO_5039099371" evidence="5">
    <location>
        <begin position="22"/>
        <end position="392"/>
    </location>
</feature>
<keyword evidence="3 5" id="KW-0732">Signal</keyword>
<dbReference type="RefSeq" id="WP_147113674.1">
    <property type="nucleotide sequence ID" value="NZ_BJVJ01000077.1"/>
</dbReference>
<dbReference type="Gene3D" id="3.40.50.2300">
    <property type="match status" value="2"/>
</dbReference>
<organism evidence="7 8">
    <name type="scientific">Pseudonocardia sulfidoxydans NBRC 16205</name>
    <dbReference type="NCBI Taxonomy" id="1223511"/>
    <lineage>
        <taxon>Bacteria</taxon>
        <taxon>Bacillati</taxon>
        <taxon>Actinomycetota</taxon>
        <taxon>Actinomycetes</taxon>
        <taxon>Pseudonocardiales</taxon>
        <taxon>Pseudonocardiaceae</taxon>
        <taxon>Pseudonocardia</taxon>
    </lineage>
</organism>
<sequence>MRPLRRTGLAAALLTVTAVLAACSTGTDASTQATTTAPAAPGNAITIGIDLPLSGQSAAPAETMRKGFELTAEEINAAGGVNGTPIALDIQDDAGDPTTGVALVDRFVQNGAVAIAGTYNSPVVLAQSDAVARAEIPQLAFAISSAITKKNNPWVFQTGPTDLGQIDGIVARLQSQGLTKPALLTDTTAFGAGAKPVLEQGLAAAGLTPVLSDTFAVDATDLSAVLLKAKQSGADHVIAWTVGPPYATLAKGAEQVGLGLPIVGTASAADPAVARLAGPAATNIFFQDAVNREKPQVKAVVEKWSAEFGGTVPSDALSAHDILTVIVDGIRAVGPDRAKLRDHLETYRNPDLLSGRIGSVWEYSPTNHVGLVGGNLVWKQYDNGTVRLADGS</sequence>
<keyword evidence="4" id="KW-0029">Amino-acid transport</keyword>
<dbReference type="PRINTS" id="PR00337">
    <property type="entry name" value="LEUILEVALBP"/>
</dbReference>
<accession>A0A511DMY6</accession>
<dbReference type="InterPro" id="IPR028081">
    <property type="entry name" value="Leu-bd"/>
</dbReference>
<dbReference type="Proteomes" id="UP000321685">
    <property type="component" value="Unassembled WGS sequence"/>
</dbReference>
<dbReference type="PANTHER" id="PTHR30483:SF6">
    <property type="entry name" value="PERIPLASMIC BINDING PROTEIN OF ABC TRANSPORTER FOR NATURAL AMINO ACIDS"/>
    <property type="match status" value="1"/>
</dbReference>
<evidence type="ECO:0000256" key="1">
    <source>
        <dbReference type="ARBA" id="ARBA00010062"/>
    </source>
</evidence>
<dbReference type="InterPro" id="IPR028082">
    <property type="entry name" value="Peripla_BP_I"/>
</dbReference>
<dbReference type="PANTHER" id="PTHR30483">
    <property type="entry name" value="LEUCINE-SPECIFIC-BINDING PROTEIN"/>
    <property type="match status" value="1"/>
</dbReference>
<keyword evidence="8" id="KW-1185">Reference proteome</keyword>
<feature type="signal peptide" evidence="5">
    <location>
        <begin position="1"/>
        <end position="21"/>
    </location>
</feature>
<dbReference type="GO" id="GO:0006865">
    <property type="term" value="P:amino acid transport"/>
    <property type="evidence" value="ECO:0007669"/>
    <property type="project" value="UniProtKB-KW"/>
</dbReference>
<evidence type="ECO:0000256" key="2">
    <source>
        <dbReference type="ARBA" id="ARBA00022448"/>
    </source>
</evidence>
<evidence type="ECO:0000256" key="3">
    <source>
        <dbReference type="ARBA" id="ARBA00022729"/>
    </source>
</evidence>
<reference evidence="7 8" key="1">
    <citation type="submission" date="2019-07" db="EMBL/GenBank/DDBJ databases">
        <title>Whole genome shotgun sequence of Pseudonocardia sulfidoxydans NBRC 16205.</title>
        <authorList>
            <person name="Hosoyama A."/>
            <person name="Uohara A."/>
            <person name="Ohji S."/>
            <person name="Ichikawa N."/>
        </authorList>
    </citation>
    <scope>NUCLEOTIDE SEQUENCE [LARGE SCALE GENOMIC DNA]</scope>
    <source>
        <strain evidence="7 8">NBRC 16205</strain>
    </source>
</reference>
<evidence type="ECO:0000313" key="7">
    <source>
        <dbReference type="EMBL" id="GEL26171.1"/>
    </source>
</evidence>
<comment type="similarity">
    <text evidence="1">Belongs to the leucine-binding protein family.</text>
</comment>
<evidence type="ECO:0000259" key="6">
    <source>
        <dbReference type="Pfam" id="PF13458"/>
    </source>
</evidence>
<evidence type="ECO:0000256" key="4">
    <source>
        <dbReference type="ARBA" id="ARBA00022970"/>
    </source>
</evidence>
<feature type="domain" description="Leucine-binding protein" evidence="6">
    <location>
        <begin position="45"/>
        <end position="360"/>
    </location>
</feature>
<dbReference type="Pfam" id="PF13458">
    <property type="entry name" value="Peripla_BP_6"/>
    <property type="match status" value="1"/>
</dbReference>
<dbReference type="OrthoDB" id="7337537at2"/>